<dbReference type="PANTHER" id="PTHR42791:SF17">
    <property type="entry name" value="ACETYLTRANSFERASE, GNAT FAMILY FAMILY (AFU_ORTHOLOGUE AFUA_8G05690)"/>
    <property type="match status" value="1"/>
</dbReference>
<evidence type="ECO:0000313" key="3">
    <source>
        <dbReference type="Proteomes" id="UP000309340"/>
    </source>
</evidence>
<dbReference type="SUPFAM" id="SSF55729">
    <property type="entry name" value="Acyl-CoA N-acyltransferases (Nat)"/>
    <property type="match status" value="1"/>
</dbReference>
<dbReference type="STRING" id="329884.A0A4U0X4S9"/>
<dbReference type="InterPro" id="IPR000182">
    <property type="entry name" value="GNAT_dom"/>
</dbReference>
<dbReference type="InterPro" id="IPR016181">
    <property type="entry name" value="Acyl_CoA_acyltransferase"/>
</dbReference>
<dbReference type="Gene3D" id="3.40.630.30">
    <property type="match status" value="1"/>
</dbReference>
<accession>A0A4U0X4S9</accession>
<dbReference type="GO" id="GO:0016747">
    <property type="term" value="F:acyltransferase activity, transferring groups other than amino-acyl groups"/>
    <property type="evidence" value="ECO:0007669"/>
    <property type="project" value="InterPro"/>
</dbReference>
<dbReference type="PANTHER" id="PTHR42791">
    <property type="entry name" value="GNAT FAMILY ACETYLTRANSFERASE"/>
    <property type="match status" value="1"/>
</dbReference>
<feature type="domain" description="N-acetyltransferase" evidence="1">
    <location>
        <begin position="137"/>
        <end position="203"/>
    </location>
</feature>
<sequence length="206" mass="23713">MPFSILHLQQEDIPPSLEIYFLAFQNPHSLACWPRHLPTVREWWENMFRSELHEPGAQWLKAVVSDDDDDDSIGGGTGGEVVVGFCKWRRFEEGEGVGTELPEWPEGADAELCEETFGEWARRHGELMGGRGHWCAGSQLMRWGLERADQEGLEAYLEASPEAVRLYERFGFREAGRTETWIENERVRPGTWYRNLFMIRRAKGAG</sequence>
<dbReference type="AlphaFoldDB" id="A0A4U0X4S9"/>
<name>A0A4U0X4S9_9PEZI</name>
<dbReference type="OrthoDB" id="2115692at2759"/>
<evidence type="ECO:0000259" key="1">
    <source>
        <dbReference type="PROSITE" id="PS51186"/>
    </source>
</evidence>
<keyword evidence="3" id="KW-1185">Reference proteome</keyword>
<dbReference type="InterPro" id="IPR052523">
    <property type="entry name" value="Trichothecene_AcTrans"/>
</dbReference>
<dbReference type="PROSITE" id="PS51186">
    <property type="entry name" value="GNAT"/>
    <property type="match status" value="1"/>
</dbReference>
<protein>
    <recommendedName>
        <fullName evidence="1">N-acetyltransferase domain-containing protein</fullName>
    </recommendedName>
</protein>
<gene>
    <name evidence="2" type="ORF">B0A55_07707</name>
</gene>
<dbReference type="EMBL" id="NAJQ01000354">
    <property type="protein sequence ID" value="TKA71412.1"/>
    <property type="molecule type" value="Genomic_DNA"/>
</dbReference>
<comment type="caution">
    <text evidence="2">The sequence shown here is derived from an EMBL/GenBank/DDBJ whole genome shotgun (WGS) entry which is preliminary data.</text>
</comment>
<proteinExistence type="predicted"/>
<dbReference type="Proteomes" id="UP000309340">
    <property type="component" value="Unassembled WGS sequence"/>
</dbReference>
<reference evidence="2 3" key="1">
    <citation type="submission" date="2017-03" db="EMBL/GenBank/DDBJ databases">
        <title>Genomes of endolithic fungi from Antarctica.</title>
        <authorList>
            <person name="Coleine C."/>
            <person name="Masonjones S."/>
            <person name="Stajich J.E."/>
        </authorList>
    </citation>
    <scope>NUCLEOTIDE SEQUENCE [LARGE SCALE GENOMIC DNA]</scope>
    <source>
        <strain evidence="2 3">CCFEE 5184</strain>
    </source>
</reference>
<evidence type="ECO:0000313" key="2">
    <source>
        <dbReference type="EMBL" id="TKA71412.1"/>
    </source>
</evidence>
<organism evidence="2 3">
    <name type="scientific">Friedmanniomyces simplex</name>
    <dbReference type="NCBI Taxonomy" id="329884"/>
    <lineage>
        <taxon>Eukaryota</taxon>
        <taxon>Fungi</taxon>
        <taxon>Dikarya</taxon>
        <taxon>Ascomycota</taxon>
        <taxon>Pezizomycotina</taxon>
        <taxon>Dothideomycetes</taxon>
        <taxon>Dothideomycetidae</taxon>
        <taxon>Mycosphaerellales</taxon>
        <taxon>Teratosphaeriaceae</taxon>
        <taxon>Friedmanniomyces</taxon>
    </lineage>
</organism>